<organism evidence="2 3">
    <name type="scientific">Dendrobium catenatum</name>
    <dbReference type="NCBI Taxonomy" id="906689"/>
    <lineage>
        <taxon>Eukaryota</taxon>
        <taxon>Viridiplantae</taxon>
        <taxon>Streptophyta</taxon>
        <taxon>Embryophyta</taxon>
        <taxon>Tracheophyta</taxon>
        <taxon>Spermatophyta</taxon>
        <taxon>Magnoliopsida</taxon>
        <taxon>Liliopsida</taxon>
        <taxon>Asparagales</taxon>
        <taxon>Orchidaceae</taxon>
        <taxon>Epidendroideae</taxon>
        <taxon>Malaxideae</taxon>
        <taxon>Dendrobiinae</taxon>
        <taxon>Dendrobium</taxon>
    </lineage>
</organism>
<evidence type="ECO:0000313" key="2">
    <source>
        <dbReference type="EMBL" id="PKU67726.1"/>
    </source>
</evidence>
<accession>A0A2I0VWE4</accession>
<evidence type="ECO:0000256" key="1">
    <source>
        <dbReference type="SAM" id="MobiDB-lite"/>
    </source>
</evidence>
<evidence type="ECO:0000313" key="3">
    <source>
        <dbReference type="Proteomes" id="UP000233837"/>
    </source>
</evidence>
<gene>
    <name evidence="2" type="ORF">MA16_Dca013756</name>
</gene>
<feature type="region of interest" description="Disordered" evidence="1">
    <location>
        <begin position="154"/>
        <end position="173"/>
    </location>
</feature>
<reference evidence="2 3" key="2">
    <citation type="journal article" date="2017" name="Nature">
        <title>The Apostasia genome and the evolution of orchids.</title>
        <authorList>
            <person name="Zhang G.Q."/>
            <person name="Liu K.W."/>
            <person name="Li Z."/>
            <person name="Lohaus R."/>
            <person name="Hsiao Y.Y."/>
            <person name="Niu S.C."/>
            <person name="Wang J.Y."/>
            <person name="Lin Y.C."/>
            <person name="Xu Q."/>
            <person name="Chen L.J."/>
            <person name="Yoshida K."/>
            <person name="Fujiwara S."/>
            <person name="Wang Z.W."/>
            <person name="Zhang Y.Q."/>
            <person name="Mitsuda N."/>
            <person name="Wang M."/>
            <person name="Liu G.H."/>
            <person name="Pecoraro L."/>
            <person name="Huang H.X."/>
            <person name="Xiao X.J."/>
            <person name="Lin M."/>
            <person name="Wu X.Y."/>
            <person name="Wu W.L."/>
            <person name="Chen Y.Y."/>
            <person name="Chang S.B."/>
            <person name="Sakamoto S."/>
            <person name="Ohme-Takagi M."/>
            <person name="Yagi M."/>
            <person name="Zeng S.J."/>
            <person name="Shen C.Y."/>
            <person name="Yeh C.M."/>
            <person name="Luo Y.B."/>
            <person name="Tsai W.C."/>
            <person name="Van de Peer Y."/>
            <person name="Liu Z.J."/>
        </authorList>
    </citation>
    <scope>NUCLEOTIDE SEQUENCE [LARGE SCALE GENOMIC DNA]</scope>
    <source>
        <tissue evidence="2">The whole plant</tissue>
    </source>
</reference>
<proteinExistence type="predicted"/>
<dbReference type="EMBL" id="KZ503168">
    <property type="protein sequence ID" value="PKU67726.1"/>
    <property type="molecule type" value="Genomic_DNA"/>
</dbReference>
<name>A0A2I0VWE4_9ASPA</name>
<sequence length="173" mass="18565">MLDVLRSLLLRPVSPALLDVPIGLGVVALHDIGVGVDVVSTPGCAPVAPFVQSGDLDVPVLDVNTAVNAPVENLSEFSKSSNQFVNVPVHAVETINMVNSLCCDRSDQRDWLNGSTDGDFVSDQSDFGFMSSDFCGGSDPGNEFSLVRVNVRHSKVSRGRGRGKGRDRGRRRR</sequence>
<keyword evidence="3" id="KW-1185">Reference proteome</keyword>
<protein>
    <submittedName>
        <fullName evidence="2">Uncharacterized protein</fullName>
    </submittedName>
</protein>
<dbReference type="Proteomes" id="UP000233837">
    <property type="component" value="Unassembled WGS sequence"/>
</dbReference>
<reference evidence="2 3" key="1">
    <citation type="journal article" date="2016" name="Sci. Rep.">
        <title>The Dendrobium catenatum Lindl. genome sequence provides insights into polysaccharide synthase, floral development and adaptive evolution.</title>
        <authorList>
            <person name="Zhang G.Q."/>
            <person name="Xu Q."/>
            <person name="Bian C."/>
            <person name="Tsai W.C."/>
            <person name="Yeh C.M."/>
            <person name="Liu K.W."/>
            <person name="Yoshida K."/>
            <person name="Zhang L.S."/>
            <person name="Chang S.B."/>
            <person name="Chen F."/>
            <person name="Shi Y."/>
            <person name="Su Y.Y."/>
            <person name="Zhang Y.Q."/>
            <person name="Chen L.J."/>
            <person name="Yin Y."/>
            <person name="Lin M."/>
            <person name="Huang H."/>
            <person name="Deng H."/>
            <person name="Wang Z.W."/>
            <person name="Zhu S.L."/>
            <person name="Zhao X."/>
            <person name="Deng C."/>
            <person name="Niu S.C."/>
            <person name="Huang J."/>
            <person name="Wang M."/>
            <person name="Liu G.H."/>
            <person name="Yang H.J."/>
            <person name="Xiao X.J."/>
            <person name="Hsiao Y.Y."/>
            <person name="Wu W.L."/>
            <person name="Chen Y.Y."/>
            <person name="Mitsuda N."/>
            <person name="Ohme-Takagi M."/>
            <person name="Luo Y.B."/>
            <person name="Van de Peer Y."/>
            <person name="Liu Z.J."/>
        </authorList>
    </citation>
    <scope>NUCLEOTIDE SEQUENCE [LARGE SCALE GENOMIC DNA]</scope>
    <source>
        <tissue evidence="2">The whole plant</tissue>
    </source>
</reference>
<dbReference type="AlphaFoldDB" id="A0A2I0VWE4"/>